<gene>
    <name evidence="1" type="ORF">LCGC14_2823750</name>
</gene>
<comment type="caution">
    <text evidence="1">The sequence shown here is derived from an EMBL/GenBank/DDBJ whole genome shotgun (WGS) entry which is preliminary data.</text>
</comment>
<proteinExistence type="predicted"/>
<dbReference type="AlphaFoldDB" id="A0A0F8Z302"/>
<dbReference type="EMBL" id="LAZR01053593">
    <property type="protein sequence ID" value="KKK80410.1"/>
    <property type="molecule type" value="Genomic_DNA"/>
</dbReference>
<organism evidence="1">
    <name type="scientific">marine sediment metagenome</name>
    <dbReference type="NCBI Taxonomy" id="412755"/>
    <lineage>
        <taxon>unclassified sequences</taxon>
        <taxon>metagenomes</taxon>
        <taxon>ecological metagenomes</taxon>
    </lineage>
</organism>
<protein>
    <submittedName>
        <fullName evidence="1">Uncharacterized protein</fullName>
    </submittedName>
</protein>
<accession>A0A0F8Z302</accession>
<name>A0A0F8Z302_9ZZZZ</name>
<reference evidence="1" key="1">
    <citation type="journal article" date="2015" name="Nature">
        <title>Complex archaea that bridge the gap between prokaryotes and eukaryotes.</title>
        <authorList>
            <person name="Spang A."/>
            <person name="Saw J.H."/>
            <person name="Jorgensen S.L."/>
            <person name="Zaremba-Niedzwiedzka K."/>
            <person name="Martijn J."/>
            <person name="Lind A.E."/>
            <person name="van Eijk R."/>
            <person name="Schleper C."/>
            <person name="Guy L."/>
            <person name="Ettema T.J."/>
        </authorList>
    </citation>
    <scope>NUCLEOTIDE SEQUENCE</scope>
</reference>
<feature type="non-terminal residue" evidence="1">
    <location>
        <position position="1"/>
    </location>
</feature>
<sequence length="53" mass="5327">AEGLDDVHAFRDSLAGSHADSLNGFLEEVTISESGAAAAGGTGFTITALKGYK</sequence>
<evidence type="ECO:0000313" key="1">
    <source>
        <dbReference type="EMBL" id="KKK80410.1"/>
    </source>
</evidence>